<feature type="transmembrane region" description="Helical" evidence="1">
    <location>
        <begin position="426"/>
        <end position="445"/>
    </location>
</feature>
<comment type="caution">
    <text evidence="2">The sequence shown here is derived from an EMBL/GenBank/DDBJ whole genome shotgun (WGS) entry which is preliminary data.</text>
</comment>
<feature type="transmembrane region" description="Helical" evidence="1">
    <location>
        <begin position="452"/>
        <end position="471"/>
    </location>
</feature>
<organism evidence="2 3">
    <name type="scientific">Kutzneria viridogrisea</name>
    <dbReference type="NCBI Taxonomy" id="47990"/>
    <lineage>
        <taxon>Bacteria</taxon>
        <taxon>Bacillati</taxon>
        <taxon>Actinomycetota</taxon>
        <taxon>Actinomycetes</taxon>
        <taxon>Pseudonocardiales</taxon>
        <taxon>Pseudonocardiaceae</taxon>
        <taxon>Kutzneria</taxon>
    </lineage>
</organism>
<accession>A0ABR6B7E4</accession>
<dbReference type="EMBL" id="JACJID010000001">
    <property type="protein sequence ID" value="MBA8922810.1"/>
    <property type="molecule type" value="Genomic_DNA"/>
</dbReference>
<feature type="transmembrane region" description="Helical" evidence="1">
    <location>
        <begin position="245"/>
        <end position="266"/>
    </location>
</feature>
<keyword evidence="1" id="KW-0812">Transmembrane</keyword>
<evidence type="ECO:0000313" key="2">
    <source>
        <dbReference type="EMBL" id="MBA8922810.1"/>
    </source>
</evidence>
<evidence type="ECO:0008006" key="4">
    <source>
        <dbReference type="Google" id="ProtNLM"/>
    </source>
</evidence>
<gene>
    <name evidence="2" type="ORF">BC739_000007</name>
</gene>
<keyword evidence="3" id="KW-1185">Reference proteome</keyword>
<feature type="transmembrane region" description="Helical" evidence="1">
    <location>
        <begin position="477"/>
        <end position="498"/>
    </location>
</feature>
<evidence type="ECO:0000256" key="1">
    <source>
        <dbReference type="SAM" id="Phobius"/>
    </source>
</evidence>
<proteinExistence type="predicted"/>
<keyword evidence="1" id="KW-1133">Transmembrane helix</keyword>
<reference evidence="2 3" key="1">
    <citation type="submission" date="2020-08" db="EMBL/GenBank/DDBJ databases">
        <title>Genomic Encyclopedia of Archaeal and Bacterial Type Strains, Phase II (KMG-II): from individual species to whole genera.</title>
        <authorList>
            <person name="Goeker M."/>
        </authorList>
    </citation>
    <scope>NUCLEOTIDE SEQUENCE [LARGE SCALE GENOMIC DNA]</scope>
    <source>
        <strain evidence="2 3">DSM 43850</strain>
    </source>
</reference>
<feature type="transmembrane region" description="Helical" evidence="1">
    <location>
        <begin position="286"/>
        <end position="313"/>
    </location>
</feature>
<feature type="transmembrane region" description="Helical" evidence="1">
    <location>
        <begin position="519"/>
        <end position="539"/>
    </location>
</feature>
<evidence type="ECO:0000313" key="3">
    <source>
        <dbReference type="Proteomes" id="UP000517916"/>
    </source>
</evidence>
<feature type="transmembrane region" description="Helical" evidence="1">
    <location>
        <begin position="29"/>
        <end position="49"/>
    </location>
</feature>
<feature type="transmembrane region" description="Helical" evidence="1">
    <location>
        <begin position="341"/>
        <end position="358"/>
    </location>
</feature>
<protein>
    <recommendedName>
        <fullName evidence="4">Dolichyl-phosphate-mannose-protein mannosyltransferase</fullName>
    </recommendedName>
</protein>
<dbReference type="Proteomes" id="UP000517916">
    <property type="component" value="Unassembled WGS sequence"/>
</dbReference>
<feature type="transmembrane region" description="Helical" evidence="1">
    <location>
        <begin position="61"/>
        <end position="80"/>
    </location>
</feature>
<sequence>MIGLLIALAAVLFGAALLAACFGLRRRSDVVTAVLVLFFLALATLGKLLGLLGGLRSEPMLLAALGFCVAAAIVALFVPMANRGFMATLRLFAPPYPNALHAPLVWIAALGAMLALGYRLFVAVRLPPKDYDSIFYHLVSVSQWVRTGSLSRPFLDLAGTNPYTVIWADSYPKDAELISTWSAVFRGDLQYTQVTQLAFAVLLGFAGYGLGRRLGASAAWSVLAACTVITIPAALLQLDTNYVDVAMCAAVVAGAQFAVAALGIGGGDRPLCTGTGNYALLSGLSFGLAAGIKATGAAFGGVTLLVVLVFAMLHVRWHNLRQRPGEGIGLDRCASRRATRLALAMAVPLLLFGSFWYLRTWWHWGSPLWPMAFGPMPGPIDPTYFYQTVNLPEAWQTDPAPLAAVKMWGSAVTAPFQPWNLLYQQGGLGVVWLFLALPALLWLYARPSRHRDAAVGLLPLVLASFVAGSYVVPRFSLPLAVAGTVALAVLATSLRAPAFSDSARHRLRQEPKLSAKAKSALASVLAGLAVLGLTFNASWATTAGNWDVTPGKRSAGDVITAAVAPAEQRQKISYWEQSQRLQDKLVGHAPVAFLENAPLWQTLTTTGLDMRRALSVLPAVSSVDQLAKSLHERGLRYVYLSQDSPDLVSQLKSPTGGQRFRPVSDIDRGQVYELIDPRGDQS</sequence>
<dbReference type="RefSeq" id="WP_025359534.1">
    <property type="nucleotide sequence ID" value="NZ_BAAABQ010000010.1"/>
</dbReference>
<feature type="transmembrane region" description="Helical" evidence="1">
    <location>
        <begin position="217"/>
        <end position="238"/>
    </location>
</feature>
<name>A0ABR6B7E4_9PSEU</name>
<keyword evidence="1" id="KW-0472">Membrane</keyword>
<feature type="transmembrane region" description="Helical" evidence="1">
    <location>
        <begin position="194"/>
        <end position="211"/>
    </location>
</feature>
<feature type="transmembrane region" description="Helical" evidence="1">
    <location>
        <begin position="100"/>
        <end position="121"/>
    </location>
</feature>